<feature type="region of interest" description="Disordered" evidence="1">
    <location>
        <begin position="517"/>
        <end position="551"/>
    </location>
</feature>
<keyword evidence="3" id="KW-1185">Reference proteome</keyword>
<organism evidence="2 3">
    <name type="scientific">Pelagibacterium nitratireducens</name>
    <dbReference type="NCBI Taxonomy" id="1046114"/>
    <lineage>
        <taxon>Bacteria</taxon>
        <taxon>Pseudomonadati</taxon>
        <taxon>Pseudomonadota</taxon>
        <taxon>Alphaproteobacteria</taxon>
        <taxon>Hyphomicrobiales</taxon>
        <taxon>Devosiaceae</taxon>
        <taxon>Pelagibacterium</taxon>
    </lineage>
</organism>
<feature type="region of interest" description="Disordered" evidence="1">
    <location>
        <begin position="1"/>
        <end position="34"/>
    </location>
</feature>
<proteinExistence type="predicted"/>
<dbReference type="InterPro" id="IPR006429">
    <property type="entry name" value="Phage_lambda_portal"/>
</dbReference>
<evidence type="ECO:0000256" key="1">
    <source>
        <dbReference type="SAM" id="MobiDB-lite"/>
    </source>
</evidence>
<evidence type="ECO:0000313" key="3">
    <source>
        <dbReference type="Proteomes" id="UP001369958"/>
    </source>
</evidence>
<dbReference type="Proteomes" id="UP001369958">
    <property type="component" value="Chromosome"/>
</dbReference>
<reference evidence="2 3" key="1">
    <citation type="submission" date="2024-02" db="EMBL/GenBank/DDBJ databases">
        <title>Complete genome sequence of Pelagibacterium nitratireducens ZH15.</title>
        <authorList>
            <person name="Zhao L.H."/>
        </authorList>
    </citation>
    <scope>NUCLEOTIDE SEQUENCE [LARGE SCALE GENOMIC DNA]</scope>
    <source>
        <strain evidence="2 3">ZH15</strain>
    </source>
</reference>
<feature type="region of interest" description="Disordered" evidence="1">
    <location>
        <begin position="465"/>
        <end position="489"/>
    </location>
</feature>
<sequence length="551" mass="61295">MKVPRTGRIKSANLPVSAGRSPDAGFAPPRARGGYLRDTKSGVFMTRPSALRESRDDIRVAWRRSAALALDIIQNSGRLRGVADQVIADTVGSELTLNYRPDPDVMTRLGYSEKERADWIKLVKQRWKRWAWNPRECDYRGKFTVPQMIDIGLRWNMAFGEVTGVITYMSRAKRARLGITTGTKVCLVPPMRLVQDTSSLENLFQGVYHDDDGRPTGYLFEERQTGFVTKRRWPARDARGRAIVMHIFDPVDATDVRGISVMAAAFRKHIQHEMLDDATLQTAILQTLFAATLTSGAPTAEAFEAIEAMRDGASADGKAVAEDFYGLLGAQLEAAREGTISFSGDPQVSHLAPGERFELHGSKTPGGEYQPFSAALSRDMARAIGTTYGGLTMDHRGATYSSVRMENSSIWPVVMRRRERIAAPQEQMIFEAWLDEEVGEGRIPFKGGYRAFQANQQAMFWAQWQGPSKPTADDGKSAKASTERLQNATSSIEIETGDLGVDPDELFDQRVALHKRYEEAGMQSPYAPRSRSSSTVQDEPDDSDDRPEKRS</sequence>
<gene>
    <name evidence="2" type="ORF">V6617_10165</name>
</gene>
<dbReference type="EMBL" id="CP146275">
    <property type="protein sequence ID" value="WWT31400.1"/>
    <property type="molecule type" value="Genomic_DNA"/>
</dbReference>
<name>A0ABZ2HWQ7_9HYPH</name>
<feature type="compositionally biased region" description="Polar residues" evidence="1">
    <location>
        <begin position="479"/>
        <end position="489"/>
    </location>
</feature>
<evidence type="ECO:0000313" key="2">
    <source>
        <dbReference type="EMBL" id="WWT31400.1"/>
    </source>
</evidence>
<accession>A0ABZ2HWQ7</accession>
<protein>
    <submittedName>
        <fullName evidence="2">Phage portal protein</fullName>
    </submittedName>
</protein>
<dbReference type="Pfam" id="PF05136">
    <property type="entry name" value="Phage_portal_2"/>
    <property type="match status" value="1"/>
</dbReference>
<dbReference type="RefSeq" id="WP_338606870.1">
    <property type="nucleotide sequence ID" value="NZ_CP146275.1"/>
</dbReference>